<reference evidence="2 3" key="1">
    <citation type="submission" date="2019-02" db="EMBL/GenBank/DDBJ databases">
        <title>Genome sequencing of the rare red list fungi Antrodiella citrinella (Flaviporus citrinellus).</title>
        <authorList>
            <person name="Buettner E."/>
            <person name="Kellner H."/>
        </authorList>
    </citation>
    <scope>NUCLEOTIDE SEQUENCE [LARGE SCALE GENOMIC DNA]</scope>
    <source>
        <strain evidence="2 3">DSM 108506</strain>
    </source>
</reference>
<gene>
    <name evidence="2" type="ORF">EUX98_g8804</name>
</gene>
<feature type="transmembrane region" description="Helical" evidence="1">
    <location>
        <begin position="113"/>
        <end position="134"/>
    </location>
</feature>
<keyword evidence="1" id="KW-1133">Transmembrane helix</keyword>
<evidence type="ECO:0000313" key="2">
    <source>
        <dbReference type="EMBL" id="THH19297.1"/>
    </source>
</evidence>
<proteinExistence type="predicted"/>
<dbReference type="Proteomes" id="UP000308730">
    <property type="component" value="Unassembled WGS sequence"/>
</dbReference>
<keyword evidence="1" id="KW-0472">Membrane</keyword>
<evidence type="ECO:0000313" key="3">
    <source>
        <dbReference type="Proteomes" id="UP000308730"/>
    </source>
</evidence>
<keyword evidence="1" id="KW-0812">Transmembrane</keyword>
<evidence type="ECO:0000256" key="1">
    <source>
        <dbReference type="SAM" id="Phobius"/>
    </source>
</evidence>
<sequence length="211" mass="24290">MSEQPITITSQLIALFGFPRSTLPWNVSKIRDIYIANTPVASIAHILTSLYEETDILVRVDASIEAFPTQHLPPRLPPAVKEMIHFDLPPHPYVRYVPLPTKILSFFLDNTPAVIPSFAIGAWTAVAPLGLIFCRRIREPYPFRLNTLVVEGWIITNYAAQPNQRRLEVIAYDFIIHQKHIRFNPPSQMAAMMMGVQWKWMRDIGIKMWQQ</sequence>
<protein>
    <submittedName>
        <fullName evidence="2">Uncharacterized protein</fullName>
    </submittedName>
</protein>
<dbReference type="EMBL" id="SGPM01000547">
    <property type="protein sequence ID" value="THH19297.1"/>
    <property type="molecule type" value="Genomic_DNA"/>
</dbReference>
<organism evidence="2 3">
    <name type="scientific">Antrodiella citrinella</name>
    <dbReference type="NCBI Taxonomy" id="2447956"/>
    <lineage>
        <taxon>Eukaryota</taxon>
        <taxon>Fungi</taxon>
        <taxon>Dikarya</taxon>
        <taxon>Basidiomycota</taxon>
        <taxon>Agaricomycotina</taxon>
        <taxon>Agaricomycetes</taxon>
        <taxon>Polyporales</taxon>
        <taxon>Steccherinaceae</taxon>
        <taxon>Antrodiella</taxon>
    </lineage>
</organism>
<name>A0A4S4M409_9APHY</name>
<dbReference type="AlphaFoldDB" id="A0A4S4M409"/>
<comment type="caution">
    <text evidence="2">The sequence shown here is derived from an EMBL/GenBank/DDBJ whole genome shotgun (WGS) entry which is preliminary data.</text>
</comment>
<accession>A0A4S4M409</accession>
<keyword evidence="3" id="KW-1185">Reference proteome</keyword>